<evidence type="ECO:0000313" key="2">
    <source>
        <dbReference type="Proteomes" id="UP000241986"/>
    </source>
</evidence>
<dbReference type="Pfam" id="PF17420">
    <property type="entry name" value="GP17"/>
    <property type="match status" value="1"/>
</dbReference>
<organism evidence="1 2">
    <name type="scientific">Aeromonas veronii</name>
    <dbReference type="NCBI Taxonomy" id="654"/>
    <lineage>
        <taxon>Bacteria</taxon>
        <taxon>Pseudomonadati</taxon>
        <taxon>Pseudomonadota</taxon>
        <taxon>Gammaproteobacteria</taxon>
        <taxon>Aeromonadales</taxon>
        <taxon>Aeromonadaceae</taxon>
        <taxon>Aeromonas</taxon>
    </lineage>
</organism>
<dbReference type="Proteomes" id="UP000241986">
    <property type="component" value="Unassembled WGS sequence"/>
</dbReference>
<sequence>MALTAYQAFLANNNHSQYPKARAEFRTHGALDVSLLKKLNEHKYHDLEDADDLATCDDANEWGLRLNWFPQVPCKPFIFPVKDVEAARALSDALADYDLYLLEKCDQMRVDYGNTLELEMRPDNYQQMIDDGDIPEENQGWMSWYFEDDEKDIYFEDFQDWLRAQRDKEEQEQEA</sequence>
<comment type="caution">
    <text evidence="1">The sequence shown here is derived from an EMBL/GenBank/DDBJ whole genome shotgun (WGS) entry which is preliminary data.</text>
</comment>
<evidence type="ECO:0008006" key="3">
    <source>
        <dbReference type="Google" id="ProtNLM"/>
    </source>
</evidence>
<reference evidence="1 2" key="1">
    <citation type="submission" date="2018-03" db="EMBL/GenBank/DDBJ databases">
        <title>Aeromonas veronii whole genome sequencing and analysis.</title>
        <authorList>
            <person name="Xie H."/>
            <person name="Liu T."/>
            <person name="Wang K."/>
        </authorList>
    </citation>
    <scope>NUCLEOTIDE SEQUENCE [LARGE SCALE GENOMIC DNA]</scope>
    <source>
        <strain evidence="1 2">XH.VA.1</strain>
    </source>
</reference>
<dbReference type="AlphaFoldDB" id="A0A2T4MWU4"/>
<dbReference type="InterPro" id="IPR020285">
    <property type="entry name" value="Gp17"/>
</dbReference>
<proteinExistence type="predicted"/>
<evidence type="ECO:0000313" key="1">
    <source>
        <dbReference type="EMBL" id="PTH79060.1"/>
    </source>
</evidence>
<gene>
    <name evidence="1" type="ORF">DAA48_21725</name>
</gene>
<accession>A0A2T4MWU4</accession>
<dbReference type="EMBL" id="PZKL01000045">
    <property type="protein sequence ID" value="PTH79060.1"/>
    <property type="molecule type" value="Genomic_DNA"/>
</dbReference>
<name>A0A2T4MWU4_AERVE</name>
<protein>
    <recommendedName>
        <fullName evidence="3">Superinfection exclusion protein</fullName>
    </recommendedName>
</protein>